<evidence type="ECO:0000313" key="7">
    <source>
        <dbReference type="Proteomes" id="UP000473885"/>
    </source>
</evidence>
<gene>
    <name evidence="6" type="ORF">FDF74_03915</name>
</gene>
<keyword evidence="2" id="KW-0863">Zinc-finger</keyword>
<proteinExistence type="predicted"/>
<dbReference type="Gene3D" id="1.20.120.910">
    <property type="entry name" value="DksA, coiled-coil domain"/>
    <property type="match status" value="1"/>
</dbReference>
<reference evidence="6 7" key="1">
    <citation type="submission" date="2019-04" db="EMBL/GenBank/DDBJ databases">
        <title>Genome sequencing of Clostridium botulinum Groups I-IV and Clostridium butyricum.</title>
        <authorList>
            <person name="Brunt J."/>
            <person name="Van Vliet A.H.M."/>
            <person name="Stringer S.C."/>
            <person name="Carter A.T."/>
            <person name="Peck M.W."/>
        </authorList>
    </citation>
    <scope>NUCLEOTIDE SEQUENCE [LARGE SCALE GENOMIC DNA]</scope>
    <source>
        <strain evidence="6 7">IFR 18/094</strain>
    </source>
</reference>
<evidence type="ECO:0000256" key="3">
    <source>
        <dbReference type="ARBA" id="ARBA00022833"/>
    </source>
</evidence>
<dbReference type="RefSeq" id="WP_050607641.1">
    <property type="nucleotide sequence ID" value="NZ_CABKUB010000006.1"/>
</dbReference>
<accession>A0A6M0RAV8</accession>
<keyword evidence="1" id="KW-0479">Metal-binding</keyword>
<sequence>MNSNKLHHFKNKLISEKNNVYNLLEEMEENETIDSNSAMSRELSQYDNHPSDTATELFDKEKGLTLKGNEISLLKQIEESIEDINRGEYGTCRRCGKDISEHRLEIVPYAKYCIECQNELSSRKQEERYNRPIEEKVLGYPFGYGFNDNTNKVEFDAEDSYQDVELFNRLENIDEYYYEDSDDGYVEPVERISNNYYKNQLPD</sequence>
<dbReference type="PANTHER" id="PTHR33823">
    <property type="entry name" value="RNA POLYMERASE-BINDING TRANSCRIPTION FACTOR DKSA-RELATED"/>
    <property type="match status" value="1"/>
</dbReference>
<dbReference type="SUPFAM" id="SSF57716">
    <property type="entry name" value="Glucocorticoid receptor-like (DNA-binding domain)"/>
    <property type="match status" value="1"/>
</dbReference>
<dbReference type="AlphaFoldDB" id="A0A6M0RAV8"/>
<dbReference type="Pfam" id="PF01258">
    <property type="entry name" value="zf-dskA_traR"/>
    <property type="match status" value="1"/>
</dbReference>
<protein>
    <submittedName>
        <fullName evidence="6">YteA family sporulation protein</fullName>
    </submittedName>
</protein>
<evidence type="ECO:0000256" key="2">
    <source>
        <dbReference type="ARBA" id="ARBA00022771"/>
    </source>
</evidence>
<organism evidence="6 7">
    <name type="scientific">Clostridium niameyense</name>
    <dbReference type="NCBI Taxonomy" id="1622073"/>
    <lineage>
        <taxon>Bacteria</taxon>
        <taxon>Bacillati</taxon>
        <taxon>Bacillota</taxon>
        <taxon>Clostridia</taxon>
        <taxon>Eubacteriales</taxon>
        <taxon>Clostridiaceae</taxon>
        <taxon>Clostridium</taxon>
    </lineage>
</organism>
<evidence type="ECO:0000256" key="4">
    <source>
        <dbReference type="PROSITE-ProRule" id="PRU00510"/>
    </source>
</evidence>
<dbReference type="Proteomes" id="UP000473885">
    <property type="component" value="Unassembled WGS sequence"/>
</dbReference>
<keyword evidence="3" id="KW-0862">Zinc</keyword>
<comment type="caution">
    <text evidence="6">The sequence shown here is derived from an EMBL/GenBank/DDBJ whole genome shotgun (WGS) entry which is preliminary data.</text>
</comment>
<feature type="domain" description="Zinc finger DksA/TraR C4-type" evidence="5">
    <location>
        <begin position="87"/>
        <end position="119"/>
    </location>
</feature>
<feature type="zinc finger region" description="dksA C4-type" evidence="4">
    <location>
        <begin position="92"/>
        <end position="116"/>
    </location>
</feature>
<dbReference type="EMBL" id="SXDP01000002">
    <property type="protein sequence ID" value="NEZ46358.1"/>
    <property type="molecule type" value="Genomic_DNA"/>
</dbReference>
<dbReference type="GO" id="GO:0008270">
    <property type="term" value="F:zinc ion binding"/>
    <property type="evidence" value="ECO:0007669"/>
    <property type="project" value="UniProtKB-KW"/>
</dbReference>
<dbReference type="PANTHER" id="PTHR33823:SF4">
    <property type="entry name" value="GENERAL STRESS PROTEIN 16O"/>
    <property type="match status" value="1"/>
</dbReference>
<dbReference type="InterPro" id="IPR014240">
    <property type="entry name" value="YteA"/>
</dbReference>
<dbReference type="InterPro" id="IPR037187">
    <property type="entry name" value="DnaK_N"/>
</dbReference>
<dbReference type="SUPFAM" id="SSF109635">
    <property type="entry name" value="DnaK suppressor protein DksA, alpha-hairpin domain"/>
    <property type="match status" value="1"/>
</dbReference>
<dbReference type="PROSITE" id="PS51128">
    <property type="entry name" value="ZF_DKSA_2"/>
    <property type="match status" value="1"/>
</dbReference>
<evidence type="ECO:0000259" key="5">
    <source>
        <dbReference type="Pfam" id="PF01258"/>
    </source>
</evidence>
<evidence type="ECO:0000313" key="6">
    <source>
        <dbReference type="EMBL" id="NEZ46358.1"/>
    </source>
</evidence>
<keyword evidence="7" id="KW-1185">Reference proteome</keyword>
<dbReference type="NCBIfam" id="TIGR02890">
    <property type="entry name" value="bacill_yteA"/>
    <property type="match status" value="1"/>
</dbReference>
<dbReference type="InterPro" id="IPR000962">
    <property type="entry name" value="Znf_DskA_TraR"/>
</dbReference>
<dbReference type="OrthoDB" id="9811543at2"/>
<name>A0A6M0RAV8_9CLOT</name>
<evidence type="ECO:0000256" key="1">
    <source>
        <dbReference type="ARBA" id="ARBA00022723"/>
    </source>
</evidence>